<dbReference type="AlphaFoldDB" id="A0A1W6ZTX1"/>
<name>A0A1W6ZTX1_9HYPH</name>
<dbReference type="InterPro" id="IPR015424">
    <property type="entry name" value="PyrdxlP-dep_Trfase"/>
</dbReference>
<dbReference type="InterPro" id="IPR024169">
    <property type="entry name" value="SP_NH2Trfase/AEP_transaminase"/>
</dbReference>
<dbReference type="STRING" id="1235591.CAK95_18565"/>
<dbReference type="EMBL" id="CP021112">
    <property type="protein sequence ID" value="ARQ00869.1"/>
    <property type="molecule type" value="Genomic_DNA"/>
</dbReference>
<feature type="binding site" evidence="6">
    <location>
        <position position="362"/>
    </location>
    <ligand>
        <name>substrate</name>
    </ligand>
</feature>
<evidence type="ECO:0000256" key="1">
    <source>
        <dbReference type="ARBA" id="ARBA00001933"/>
    </source>
</evidence>
<protein>
    <submittedName>
        <fullName evidence="9">Aminotransferase</fullName>
    </submittedName>
</protein>
<dbReference type="KEGG" id="psin:CAK95_18565"/>
<dbReference type="SUPFAM" id="SSF53383">
    <property type="entry name" value="PLP-dependent transferases"/>
    <property type="match status" value="1"/>
</dbReference>
<dbReference type="Proteomes" id="UP000194137">
    <property type="component" value="Chromosome"/>
</dbReference>
<evidence type="ECO:0000256" key="2">
    <source>
        <dbReference type="ARBA" id="ARBA00009236"/>
    </source>
</evidence>
<reference evidence="9 10" key="1">
    <citation type="submission" date="2017-05" db="EMBL/GenBank/DDBJ databases">
        <title>Full genome sequence of Pseudorhodoplanes sinuspersici.</title>
        <authorList>
            <person name="Dastgheib S.M.M."/>
            <person name="Shavandi M."/>
            <person name="Tirandaz H."/>
        </authorList>
    </citation>
    <scope>NUCLEOTIDE SEQUENCE [LARGE SCALE GENOMIC DNA]</scope>
    <source>
        <strain evidence="9 10">RIPI110</strain>
    </source>
</reference>
<evidence type="ECO:0000256" key="5">
    <source>
        <dbReference type="ARBA" id="ARBA00022898"/>
    </source>
</evidence>
<keyword evidence="5 7" id="KW-0663">Pyridoxal phosphate</keyword>
<dbReference type="InterPro" id="IPR015422">
    <property type="entry name" value="PyrdxlP-dep_Trfase_small"/>
</dbReference>
<dbReference type="Gene3D" id="3.40.640.10">
    <property type="entry name" value="Type I PLP-dependent aspartate aminotransferase-like (Major domain)"/>
    <property type="match status" value="1"/>
</dbReference>
<feature type="domain" description="Aminotransferase class V" evidence="8">
    <location>
        <begin position="38"/>
        <end position="349"/>
    </location>
</feature>
<keyword evidence="4 9" id="KW-0808">Transferase</keyword>
<accession>A0A1W6ZTX1</accession>
<dbReference type="PIRSF" id="PIRSF000524">
    <property type="entry name" value="SPT"/>
    <property type="match status" value="1"/>
</dbReference>
<keyword evidence="3 9" id="KW-0032">Aminotransferase</keyword>
<comment type="similarity">
    <text evidence="2">Belongs to the class-V pyridoxal-phosphate-dependent aminotransferase family.</text>
</comment>
<evidence type="ECO:0000259" key="8">
    <source>
        <dbReference type="Pfam" id="PF00266"/>
    </source>
</evidence>
<evidence type="ECO:0000256" key="4">
    <source>
        <dbReference type="ARBA" id="ARBA00022679"/>
    </source>
</evidence>
<dbReference type="Gene3D" id="3.90.1150.10">
    <property type="entry name" value="Aspartate Aminotransferase, domain 1"/>
    <property type="match status" value="1"/>
</dbReference>
<dbReference type="InterPro" id="IPR015421">
    <property type="entry name" value="PyrdxlP-dep_Trfase_major"/>
</dbReference>
<feature type="modified residue" description="N6-(pyridoxal phosphate)lysine" evidence="7">
    <location>
        <position position="199"/>
    </location>
</feature>
<evidence type="ECO:0000256" key="7">
    <source>
        <dbReference type="PIRSR" id="PIRSR000524-50"/>
    </source>
</evidence>
<proteinExistence type="inferred from homology"/>
<evidence type="ECO:0000313" key="9">
    <source>
        <dbReference type="EMBL" id="ARQ00869.1"/>
    </source>
</evidence>
<organism evidence="9 10">
    <name type="scientific">Pseudorhodoplanes sinuspersici</name>
    <dbReference type="NCBI Taxonomy" id="1235591"/>
    <lineage>
        <taxon>Bacteria</taxon>
        <taxon>Pseudomonadati</taxon>
        <taxon>Pseudomonadota</taxon>
        <taxon>Alphaproteobacteria</taxon>
        <taxon>Hyphomicrobiales</taxon>
        <taxon>Pseudorhodoplanes</taxon>
    </lineage>
</organism>
<dbReference type="GO" id="GO:0019265">
    <property type="term" value="P:glycine biosynthetic process, by transamination of glyoxylate"/>
    <property type="evidence" value="ECO:0007669"/>
    <property type="project" value="TreeGrafter"/>
</dbReference>
<dbReference type="OrthoDB" id="389074at2"/>
<dbReference type="PANTHER" id="PTHR21152:SF40">
    <property type="entry name" value="ALANINE--GLYOXYLATE AMINOTRANSFERASE"/>
    <property type="match status" value="1"/>
</dbReference>
<sequence>MTTLFADLNPPPRILMGPGPVGVDPRVLRAMAMPMLGQFDPAFTAYMNETMELLRQLYRTKNKWSFLVDGTARAGVEAILVSIVSPGDKVLVPVFGRFGHLLAEICRRCGGDVVTIDREWGTVFTPEEIEAAIKQHHPRILAVVHGDTSTTQAQPLDEIGALCRKHDVLLYTDATASLGGMNVAIDDWKVDAASSGLQKCLSGPPGSSPITINDRIVEVVKRRRHVEEGIRPPDFIEGDGPIISSNYFDLGMLMDYWGESRLNHHTEATSMLYAAREAVRIVLAEGLDACFARHRLASDALTTGLTEMGLMLFGDQRHKMPNVTGVYIPDGVNGDAVRGMMLNDFGIEIGTSFGPLHGKIWRIGTMGYVCRKENVLIGLAALETCLRQAGFRAKPGVDAALSVYRGAGQ</sequence>
<evidence type="ECO:0000256" key="6">
    <source>
        <dbReference type="PIRSR" id="PIRSR000524-1"/>
    </source>
</evidence>
<dbReference type="GO" id="GO:0008453">
    <property type="term" value="F:alanine-glyoxylate transaminase activity"/>
    <property type="evidence" value="ECO:0007669"/>
    <property type="project" value="TreeGrafter"/>
</dbReference>
<dbReference type="InterPro" id="IPR000192">
    <property type="entry name" value="Aminotrans_V_dom"/>
</dbReference>
<keyword evidence="10" id="KW-1185">Reference proteome</keyword>
<gene>
    <name evidence="9" type="ORF">CAK95_18565</name>
</gene>
<evidence type="ECO:0000256" key="3">
    <source>
        <dbReference type="ARBA" id="ARBA00022576"/>
    </source>
</evidence>
<comment type="cofactor">
    <cofactor evidence="1 7">
        <name>pyridoxal 5'-phosphate</name>
        <dbReference type="ChEBI" id="CHEBI:597326"/>
    </cofactor>
</comment>
<dbReference type="RefSeq" id="WP_086089263.1">
    <property type="nucleotide sequence ID" value="NZ_CP021112.1"/>
</dbReference>
<evidence type="ECO:0000313" key="10">
    <source>
        <dbReference type="Proteomes" id="UP000194137"/>
    </source>
</evidence>
<dbReference type="FunFam" id="3.40.640.10:FF:000027">
    <property type="entry name" value="Serine--pyruvate aminotransferase, mitochondrial"/>
    <property type="match status" value="1"/>
</dbReference>
<dbReference type="Pfam" id="PF00266">
    <property type="entry name" value="Aminotran_5"/>
    <property type="match status" value="1"/>
</dbReference>
<dbReference type="GO" id="GO:0004760">
    <property type="term" value="F:L-serine-pyruvate transaminase activity"/>
    <property type="evidence" value="ECO:0007669"/>
    <property type="project" value="TreeGrafter"/>
</dbReference>
<dbReference type="PANTHER" id="PTHR21152">
    <property type="entry name" value="AMINOTRANSFERASE CLASS V"/>
    <property type="match status" value="1"/>
</dbReference>